<comment type="caution">
    <text evidence="2">The sequence shown here is derived from an EMBL/GenBank/DDBJ whole genome shotgun (WGS) entry which is preliminary data.</text>
</comment>
<name>A0A5N6NQT3_9ASTR</name>
<dbReference type="Proteomes" id="UP000326396">
    <property type="component" value="Linkage Group LG18"/>
</dbReference>
<protein>
    <submittedName>
        <fullName evidence="2">Uncharacterized protein</fullName>
    </submittedName>
</protein>
<dbReference type="AlphaFoldDB" id="A0A5N6NQT3"/>
<proteinExistence type="predicted"/>
<sequence length="195" mass="22155">MARGLISSAKEKDSDMNSSDTESSWIPPKKRKIALEINYGGAESSGVLCALTPKIWSCLLSLLRKETKGLDMVVVGPTNSSTDFCTLNRMISIKERLLAMVSSNQWIISSYLKEKETVDAAKYIKSDSFWNDCTRITCLTDHLVRLLKIVGGPSRPGMGYVFVEIYIAKEAIKHEFKEEYMYYWKIIDTRLKEHP</sequence>
<accession>A0A5N6NQT3</accession>
<organism evidence="2 3">
    <name type="scientific">Mikania micrantha</name>
    <name type="common">bitter vine</name>
    <dbReference type="NCBI Taxonomy" id="192012"/>
    <lineage>
        <taxon>Eukaryota</taxon>
        <taxon>Viridiplantae</taxon>
        <taxon>Streptophyta</taxon>
        <taxon>Embryophyta</taxon>
        <taxon>Tracheophyta</taxon>
        <taxon>Spermatophyta</taxon>
        <taxon>Magnoliopsida</taxon>
        <taxon>eudicotyledons</taxon>
        <taxon>Gunneridae</taxon>
        <taxon>Pentapetalae</taxon>
        <taxon>asterids</taxon>
        <taxon>campanulids</taxon>
        <taxon>Asterales</taxon>
        <taxon>Asteraceae</taxon>
        <taxon>Asteroideae</taxon>
        <taxon>Heliantheae alliance</taxon>
        <taxon>Eupatorieae</taxon>
        <taxon>Mikania</taxon>
    </lineage>
</organism>
<feature type="region of interest" description="Disordered" evidence="1">
    <location>
        <begin position="1"/>
        <end position="25"/>
    </location>
</feature>
<evidence type="ECO:0000256" key="1">
    <source>
        <dbReference type="SAM" id="MobiDB-lite"/>
    </source>
</evidence>
<evidence type="ECO:0000313" key="3">
    <source>
        <dbReference type="Proteomes" id="UP000326396"/>
    </source>
</evidence>
<gene>
    <name evidence="2" type="ORF">E3N88_19293</name>
</gene>
<dbReference type="EMBL" id="SZYD01000010">
    <property type="protein sequence ID" value="KAD4982622.1"/>
    <property type="molecule type" value="Genomic_DNA"/>
</dbReference>
<evidence type="ECO:0000313" key="2">
    <source>
        <dbReference type="EMBL" id="KAD4982622.1"/>
    </source>
</evidence>
<reference evidence="2 3" key="1">
    <citation type="submission" date="2019-05" db="EMBL/GenBank/DDBJ databases">
        <title>Mikania micrantha, genome provides insights into the molecular mechanism of rapid growth.</title>
        <authorList>
            <person name="Liu B."/>
        </authorList>
    </citation>
    <scope>NUCLEOTIDE SEQUENCE [LARGE SCALE GENOMIC DNA]</scope>
    <source>
        <strain evidence="2">NLD-2019</strain>
        <tissue evidence="2">Leaf</tissue>
    </source>
</reference>
<keyword evidence="3" id="KW-1185">Reference proteome</keyword>
<dbReference type="OrthoDB" id="1729094at2759"/>